<gene>
    <name evidence="2" type="ORF">HNQ37_001500</name>
</gene>
<evidence type="ECO:0000256" key="1">
    <source>
        <dbReference type="SAM" id="Phobius"/>
    </source>
</evidence>
<reference evidence="2 3" key="1">
    <citation type="submission" date="2020-08" db="EMBL/GenBank/DDBJ databases">
        <title>Genomic Encyclopedia of Type Strains, Phase IV (KMG-IV): sequencing the most valuable type-strain genomes for metagenomic binning, comparative biology and taxonomic classification.</title>
        <authorList>
            <person name="Goeker M."/>
        </authorList>
    </citation>
    <scope>NUCLEOTIDE SEQUENCE [LARGE SCALE GENOMIC DNA]</scope>
    <source>
        <strain evidence="2 3">DSM 14925</strain>
    </source>
</reference>
<name>A0A841CA56_9LACT</name>
<dbReference type="EMBL" id="JACHHV010000032">
    <property type="protein sequence ID" value="MBB5888598.1"/>
    <property type="molecule type" value="Genomic_DNA"/>
</dbReference>
<dbReference type="RefSeq" id="WP_331036105.1">
    <property type="nucleotide sequence ID" value="NZ_DASWOY010000053.1"/>
</dbReference>
<accession>A0A841CA56</accession>
<feature type="transmembrane region" description="Helical" evidence="1">
    <location>
        <begin position="82"/>
        <end position="101"/>
    </location>
</feature>
<dbReference type="Pfam" id="PF05656">
    <property type="entry name" value="DUF805"/>
    <property type="match status" value="1"/>
</dbReference>
<dbReference type="AlphaFoldDB" id="A0A841CA56"/>
<organism evidence="2 3">
    <name type="scientific">Lactovum miscens</name>
    <dbReference type="NCBI Taxonomy" id="190387"/>
    <lineage>
        <taxon>Bacteria</taxon>
        <taxon>Bacillati</taxon>
        <taxon>Bacillota</taxon>
        <taxon>Bacilli</taxon>
        <taxon>Lactobacillales</taxon>
        <taxon>Streptococcaceae</taxon>
        <taxon>Lactovum</taxon>
    </lineage>
</organism>
<protein>
    <submittedName>
        <fullName evidence="2">Uncharacterized membrane protein YhaH (DUF805 family)</fullName>
    </submittedName>
</protein>
<keyword evidence="1" id="KW-0812">Transmembrane</keyword>
<keyword evidence="1" id="KW-0472">Membrane</keyword>
<dbReference type="GO" id="GO:0016020">
    <property type="term" value="C:membrane"/>
    <property type="evidence" value="ECO:0007669"/>
    <property type="project" value="InterPro"/>
</dbReference>
<sequence length="173" mass="19782">MKNKIMIKAYIKFWQNALKSEGISSRSDYWWTFLVNEIFRAIILFIELIIILNFFWGKISPGFTETQLLEVANQAIDHPDTAMLTISIIYTIFNLVVMLPITTLTARRLRDAGLPAGLAYPLPAIYIANAFAQFMNVPGLNAISGFLIFYQLLLLFLCFRPSIKNDPFQGDHQ</sequence>
<comment type="caution">
    <text evidence="2">The sequence shown here is derived from an EMBL/GenBank/DDBJ whole genome shotgun (WGS) entry which is preliminary data.</text>
</comment>
<dbReference type="InterPro" id="IPR008523">
    <property type="entry name" value="DUF805"/>
</dbReference>
<proteinExistence type="predicted"/>
<feature type="transmembrane region" description="Helical" evidence="1">
    <location>
        <begin position="140"/>
        <end position="159"/>
    </location>
</feature>
<dbReference type="Proteomes" id="UP000562464">
    <property type="component" value="Unassembled WGS sequence"/>
</dbReference>
<keyword evidence="1" id="KW-1133">Transmembrane helix</keyword>
<feature type="transmembrane region" description="Helical" evidence="1">
    <location>
        <begin position="113"/>
        <end position="134"/>
    </location>
</feature>
<keyword evidence="3" id="KW-1185">Reference proteome</keyword>
<feature type="transmembrane region" description="Helical" evidence="1">
    <location>
        <begin position="29"/>
        <end position="56"/>
    </location>
</feature>
<evidence type="ECO:0000313" key="3">
    <source>
        <dbReference type="Proteomes" id="UP000562464"/>
    </source>
</evidence>
<evidence type="ECO:0000313" key="2">
    <source>
        <dbReference type="EMBL" id="MBB5888598.1"/>
    </source>
</evidence>